<feature type="transmembrane region" description="Helical" evidence="1">
    <location>
        <begin position="295"/>
        <end position="314"/>
    </location>
</feature>
<dbReference type="AlphaFoldDB" id="A0A812WHS2"/>
<feature type="transmembrane region" description="Helical" evidence="1">
    <location>
        <begin position="320"/>
        <end position="344"/>
    </location>
</feature>
<dbReference type="Proteomes" id="UP000649617">
    <property type="component" value="Unassembled WGS sequence"/>
</dbReference>
<evidence type="ECO:0000313" key="3">
    <source>
        <dbReference type="Proteomes" id="UP000649617"/>
    </source>
</evidence>
<gene>
    <name evidence="2" type="ORF">SPIL2461_LOCUS19061</name>
</gene>
<feature type="transmembrane region" description="Helical" evidence="1">
    <location>
        <begin position="133"/>
        <end position="154"/>
    </location>
</feature>
<keyword evidence="1" id="KW-0812">Transmembrane</keyword>
<evidence type="ECO:0000313" key="2">
    <source>
        <dbReference type="EMBL" id="CAE7683298.1"/>
    </source>
</evidence>
<dbReference type="EMBL" id="CAJNIZ010044262">
    <property type="protein sequence ID" value="CAE7683298.1"/>
    <property type="molecule type" value="Genomic_DNA"/>
</dbReference>
<keyword evidence="1" id="KW-1133">Transmembrane helix</keyword>
<proteinExistence type="predicted"/>
<feature type="transmembrane region" description="Helical" evidence="1">
    <location>
        <begin position="182"/>
        <end position="209"/>
    </location>
</feature>
<accession>A0A812WHS2</accession>
<sequence>MGLAPPDAVLLVRLAVTRSSPGRRPVFPASRVQAGIGMGQVVTFAQLLYVIRQFGVKWGEPFLTLLKMLDIVAFDVLLSSLSSIRCFAQFSALSLFIVQTCFFPCVLVVILALTHFCYSKVKRASGKEVPLRLFGRSMGFLAVLFFIAVCSMLLRPFRCKGHPNGLYTVVDYPDVFCDGQGVHLQMCLCGAFGLLAPLAFLSLCAWVIVVEFPRKVRAAEANFVRAWSFLAMRFRPGAQGFAVLFLFRNLIIVLCPLLPSETARMLTMNFILYVSLCCSSYVKPWRVRLSTHLDLMMHAGALTILDIGALFVPSADLPSSMLACVVIAILVATSLTLASLYGLLRHIISKTHKRYAFFMCHHKQAAGSLARLFKIELQHRSAKFRTFIDSDDLKDLSKLFNHVAHDVEKMVILGIVLPGFTMPDEAFRRHYAYAVGDVRDLSSLGIGLPEVTDTLKWLWTLDSLDLGVVSAESIDDVVSSLTQSSGTSICQGSKQKDVDAVILADPEDMEAVSTAFVLYDLLAPLLVGTASLKLAVLTRDQQIPTDSVCALLICSDGGLASKQVAEWLMQASYLTFCAVLPILVTDEFQFPSLSSFREIASSGIENGDAASYFRIIKAVFQE</sequence>
<dbReference type="OrthoDB" id="440439at2759"/>
<comment type="caution">
    <text evidence="2">The sequence shown here is derived from an EMBL/GenBank/DDBJ whole genome shotgun (WGS) entry which is preliminary data.</text>
</comment>
<feature type="non-terminal residue" evidence="2">
    <location>
        <position position="1"/>
    </location>
</feature>
<feature type="transmembrane region" description="Helical" evidence="1">
    <location>
        <begin position="265"/>
        <end position="283"/>
    </location>
</feature>
<name>A0A812WHS2_SYMPI</name>
<feature type="transmembrane region" description="Helical" evidence="1">
    <location>
        <begin position="90"/>
        <end position="113"/>
    </location>
</feature>
<reference evidence="2" key="1">
    <citation type="submission" date="2021-02" db="EMBL/GenBank/DDBJ databases">
        <authorList>
            <person name="Dougan E. K."/>
            <person name="Rhodes N."/>
            <person name="Thang M."/>
            <person name="Chan C."/>
        </authorList>
    </citation>
    <scope>NUCLEOTIDE SEQUENCE</scope>
</reference>
<organism evidence="2 3">
    <name type="scientific">Symbiodinium pilosum</name>
    <name type="common">Dinoflagellate</name>
    <dbReference type="NCBI Taxonomy" id="2952"/>
    <lineage>
        <taxon>Eukaryota</taxon>
        <taxon>Sar</taxon>
        <taxon>Alveolata</taxon>
        <taxon>Dinophyceae</taxon>
        <taxon>Suessiales</taxon>
        <taxon>Symbiodiniaceae</taxon>
        <taxon>Symbiodinium</taxon>
    </lineage>
</organism>
<protein>
    <submittedName>
        <fullName evidence="2">Uncharacterized protein</fullName>
    </submittedName>
</protein>
<evidence type="ECO:0000256" key="1">
    <source>
        <dbReference type="SAM" id="Phobius"/>
    </source>
</evidence>
<keyword evidence="3" id="KW-1185">Reference proteome</keyword>
<feature type="transmembrane region" description="Helical" evidence="1">
    <location>
        <begin position="241"/>
        <end position="259"/>
    </location>
</feature>
<keyword evidence="1" id="KW-0472">Membrane</keyword>